<dbReference type="GO" id="GO:0016787">
    <property type="term" value="F:hydrolase activity"/>
    <property type="evidence" value="ECO:0007669"/>
    <property type="project" value="UniProtKB-KW"/>
</dbReference>
<evidence type="ECO:0000259" key="5">
    <source>
        <dbReference type="Pfam" id="PF07687"/>
    </source>
</evidence>
<dbReference type="EMBL" id="CAFBNF010000168">
    <property type="protein sequence ID" value="CAB4951043.1"/>
    <property type="molecule type" value="Genomic_DNA"/>
</dbReference>
<dbReference type="Gene3D" id="3.30.70.360">
    <property type="match status" value="1"/>
</dbReference>
<dbReference type="SUPFAM" id="SSF53187">
    <property type="entry name" value="Zn-dependent exopeptidases"/>
    <property type="match status" value="1"/>
</dbReference>
<dbReference type="PANTHER" id="PTHR43808">
    <property type="entry name" value="ACETYLORNITHINE DEACETYLASE"/>
    <property type="match status" value="1"/>
</dbReference>
<dbReference type="InterPro" id="IPR017150">
    <property type="entry name" value="Pept_M20_glutamate_carboxypep"/>
</dbReference>
<organism evidence="6">
    <name type="scientific">freshwater metagenome</name>
    <dbReference type="NCBI Taxonomy" id="449393"/>
    <lineage>
        <taxon>unclassified sequences</taxon>
        <taxon>metagenomes</taxon>
        <taxon>ecological metagenomes</taxon>
    </lineage>
</organism>
<dbReference type="InterPro" id="IPR036264">
    <property type="entry name" value="Bact_exopeptidase_dim_dom"/>
</dbReference>
<dbReference type="PROSITE" id="PS00758">
    <property type="entry name" value="ARGE_DAPE_CPG2_1"/>
    <property type="match status" value="1"/>
</dbReference>
<reference evidence="6" key="1">
    <citation type="submission" date="2020-05" db="EMBL/GenBank/DDBJ databases">
        <authorList>
            <person name="Chiriac C."/>
            <person name="Salcher M."/>
            <person name="Ghai R."/>
            <person name="Kavagutti S V."/>
        </authorList>
    </citation>
    <scope>NUCLEOTIDE SEQUENCE</scope>
</reference>
<keyword evidence="3" id="KW-0378">Hydrolase</keyword>
<evidence type="ECO:0000313" key="6">
    <source>
        <dbReference type="EMBL" id="CAB4951043.1"/>
    </source>
</evidence>
<dbReference type="Gene3D" id="3.40.630.10">
    <property type="entry name" value="Zn peptidases"/>
    <property type="match status" value="1"/>
</dbReference>
<accession>A0A6J7K7Q2</accession>
<dbReference type="Pfam" id="PF07687">
    <property type="entry name" value="M20_dimer"/>
    <property type="match status" value="1"/>
</dbReference>
<dbReference type="Pfam" id="PF01546">
    <property type="entry name" value="Peptidase_M20"/>
    <property type="match status" value="1"/>
</dbReference>
<dbReference type="AlphaFoldDB" id="A0A6J7K7Q2"/>
<dbReference type="SUPFAM" id="SSF55031">
    <property type="entry name" value="Bacterial exopeptidase dimerisation domain"/>
    <property type="match status" value="1"/>
</dbReference>
<keyword evidence="2" id="KW-0479">Metal-binding</keyword>
<name>A0A6J7K7Q2_9ZZZZ</name>
<evidence type="ECO:0000256" key="1">
    <source>
        <dbReference type="ARBA" id="ARBA00001947"/>
    </source>
</evidence>
<keyword evidence="4" id="KW-0862">Zinc</keyword>
<dbReference type="EMBL" id="CAFBOZ010000081">
    <property type="protein sequence ID" value="CAB5001789.1"/>
    <property type="molecule type" value="Genomic_DNA"/>
</dbReference>
<comment type="cofactor">
    <cofactor evidence="1">
        <name>Zn(2+)</name>
        <dbReference type="ChEBI" id="CHEBI:29105"/>
    </cofactor>
</comment>
<dbReference type="InterPro" id="IPR001261">
    <property type="entry name" value="ArgE/DapE_CS"/>
</dbReference>
<evidence type="ECO:0000256" key="2">
    <source>
        <dbReference type="ARBA" id="ARBA00022723"/>
    </source>
</evidence>
<dbReference type="InterPro" id="IPR011650">
    <property type="entry name" value="Peptidase_M20_dimer"/>
</dbReference>
<sequence length="386" mass="40445">MTDTTLDAMLDDLRLRTAEMVDDIRRLVEVESPSSDPAACLAAVEEAAALCAERLPQPARVETHLGSPVLRWGSTTPRVLLLGHVDTVWPHGSLSEIPWSVTVEEAGTVLRGPGVFDMKVGAVQAIHAIAAILQRMPDADVGLLLTTDEEIGSTNSRQLILDSVSRAEAALVLEPSVDGSLKSARKGTSWYRLTVHGRAAHAGLDPASGINALLAMSRLALALSELGNHAFETTVTPTLASAGTTDNTVPDRATLSVDVRAWSPEEQQRVDDEVRRLIADESLLQGAHVDVEGGLNRPAMPESSALSLVARVDRLCREVGLTFPGARAVGGASDGNFTAAAGIATLDGLGAVGAGAHAVTEWALVEAIPERTAMVAALVLDLLSPA</sequence>
<dbReference type="InterPro" id="IPR002933">
    <property type="entry name" value="Peptidase_M20"/>
</dbReference>
<dbReference type="PIRSF" id="PIRSF037238">
    <property type="entry name" value="Carboxypeptidase_G2"/>
    <property type="match status" value="1"/>
</dbReference>
<gene>
    <name evidence="6" type="ORF">UFOPK3773_01408</name>
    <name evidence="7" type="ORF">UFOPK3992_00692</name>
</gene>
<dbReference type="GO" id="GO:0046872">
    <property type="term" value="F:metal ion binding"/>
    <property type="evidence" value="ECO:0007669"/>
    <property type="project" value="UniProtKB-KW"/>
</dbReference>
<evidence type="ECO:0000313" key="7">
    <source>
        <dbReference type="EMBL" id="CAB5001789.1"/>
    </source>
</evidence>
<evidence type="ECO:0000256" key="3">
    <source>
        <dbReference type="ARBA" id="ARBA00022801"/>
    </source>
</evidence>
<protein>
    <submittedName>
        <fullName evidence="6">Unannotated protein</fullName>
    </submittedName>
</protein>
<evidence type="ECO:0000256" key="4">
    <source>
        <dbReference type="ARBA" id="ARBA00022833"/>
    </source>
</evidence>
<dbReference type="InterPro" id="IPR050072">
    <property type="entry name" value="Peptidase_M20A"/>
</dbReference>
<proteinExistence type="predicted"/>
<feature type="domain" description="Peptidase M20 dimerisation" evidence="5">
    <location>
        <begin position="184"/>
        <end position="281"/>
    </location>
</feature>
<dbReference type="PANTHER" id="PTHR43808:SF9">
    <property type="entry name" value="BLL0789 PROTEIN"/>
    <property type="match status" value="1"/>
</dbReference>